<dbReference type="EC" id="2.7.11.1" evidence="1"/>
<evidence type="ECO:0000313" key="2">
    <source>
        <dbReference type="Proteomes" id="UP000827976"/>
    </source>
</evidence>
<dbReference type="Proteomes" id="UP000827976">
    <property type="component" value="Chromosome 15"/>
</dbReference>
<protein>
    <submittedName>
        <fullName evidence="1">Non-specific serine/threonine protein kinase protein</fullName>
        <ecNumber evidence="1">2.7.11.1</ecNumber>
    </submittedName>
</protein>
<evidence type="ECO:0000313" key="1">
    <source>
        <dbReference type="EMBL" id="KAH7661962.1"/>
    </source>
</evidence>
<keyword evidence="1" id="KW-0723">Serine/threonine-protein kinase</keyword>
<comment type="caution">
    <text evidence="1">The sequence shown here is derived from an EMBL/GenBank/DDBJ whole genome shotgun (WGS) entry which is preliminary data.</text>
</comment>
<proteinExistence type="predicted"/>
<organism evidence="1 2">
    <name type="scientific">Dioscorea alata</name>
    <name type="common">Purple yam</name>
    <dbReference type="NCBI Taxonomy" id="55571"/>
    <lineage>
        <taxon>Eukaryota</taxon>
        <taxon>Viridiplantae</taxon>
        <taxon>Streptophyta</taxon>
        <taxon>Embryophyta</taxon>
        <taxon>Tracheophyta</taxon>
        <taxon>Spermatophyta</taxon>
        <taxon>Magnoliopsida</taxon>
        <taxon>Liliopsida</taxon>
        <taxon>Dioscoreales</taxon>
        <taxon>Dioscoreaceae</taxon>
        <taxon>Dioscorea</taxon>
    </lineage>
</organism>
<dbReference type="EMBL" id="CM037025">
    <property type="protein sequence ID" value="KAH7661962.1"/>
    <property type="molecule type" value="Genomic_DNA"/>
</dbReference>
<accession>A0ACB7UN88</accession>
<keyword evidence="1" id="KW-0418">Kinase</keyword>
<gene>
    <name evidence="1" type="ORF">IHE45_15G098900</name>
</gene>
<keyword evidence="1" id="KW-0808">Transferase</keyword>
<reference evidence="2" key="1">
    <citation type="journal article" date="2022" name="Nat. Commun.">
        <title>Chromosome evolution and the genetic basis of agronomically important traits in greater yam.</title>
        <authorList>
            <person name="Bredeson J.V."/>
            <person name="Lyons J.B."/>
            <person name="Oniyinde I.O."/>
            <person name="Okereke N.R."/>
            <person name="Kolade O."/>
            <person name="Nnabue I."/>
            <person name="Nwadili C.O."/>
            <person name="Hribova E."/>
            <person name="Parker M."/>
            <person name="Nwogha J."/>
            <person name="Shu S."/>
            <person name="Carlson J."/>
            <person name="Kariba R."/>
            <person name="Muthemba S."/>
            <person name="Knop K."/>
            <person name="Barton G.J."/>
            <person name="Sherwood A.V."/>
            <person name="Lopez-Montes A."/>
            <person name="Asiedu R."/>
            <person name="Jamnadass R."/>
            <person name="Muchugi A."/>
            <person name="Goodstein D."/>
            <person name="Egesi C.N."/>
            <person name="Featherston J."/>
            <person name="Asfaw A."/>
            <person name="Simpson G.G."/>
            <person name="Dolezel J."/>
            <person name="Hendre P.S."/>
            <person name="Van Deynze A."/>
            <person name="Kumar P.L."/>
            <person name="Obidiegwu J.E."/>
            <person name="Bhattacharjee R."/>
            <person name="Rokhsar D.S."/>
        </authorList>
    </citation>
    <scope>NUCLEOTIDE SEQUENCE [LARGE SCALE GENOMIC DNA]</scope>
    <source>
        <strain evidence="2">cv. TDa95/00328</strain>
    </source>
</reference>
<sequence length="701" mass="77801">MNKLLVNSTTSSKEALHSITMFQNSLFLFLSFCILTPPTPATPLSFKIDFNDPNISNNITTKSDAFINKGIQLTKDGHYTDISNSVGRAFYKEPMFLWDRQTRELTNFTTNFSFQMVTQSRSGGDGLAFFLSPELSDVPNNSTGGSLGLFSSTNTSANSLLLAVEFDTYENSGIDPTYTYPHSHIGIDINSTKSVKTAEWIGSFHTGDPLNATVSYSGDTMNLSVFLTNHTMNLSISYVIDLRDILPENVYVGFSAATGTDIQIHSILAWDFNSTLMSKASTPAPPVSKKKRSKIGLLVGLSVSAGVLVIAFGLLWFVLLMKRPIETTGNDEDLAMDDEFERDKGPKKFLNSDLAKATNNFSDEEKLGEGGFGNVYKGLLQEDKLVAIKKISRGSSQGKKEYISEVKIINKVRHRNLVQLEGWCHNRGDFLLVYEFMPNSSLDKHIYSKERLLSWSQRYKIAVDLASALLYLHEGWEQCVVHRDIKPSNVMLDSAFNAKLGDFGLARLIDHDSDSQTTIVAGTRGYMAPEYINTGKASKESDVYSFGIVALEISCGRRPVDLREETGKVLLVEFAWDLYGKGMILDGADKRLENEFDEDQIERLMIVGLWCAHPDYKLRPSMRQAISVLDYEAPLPILPSKMPVPMYLAPPLDLSHIAYTSTSSSTGFHGTSHAQSSYVSHSTQSTECVRLSQSIDLLSSK</sequence>
<keyword evidence="2" id="KW-1185">Reference proteome</keyword>
<name>A0ACB7UN88_DIOAL</name>